<dbReference type="Proteomes" id="UP001352852">
    <property type="component" value="Unassembled WGS sequence"/>
</dbReference>
<organism evidence="2 3">
    <name type="scientific">Characodon lateralis</name>
    <dbReference type="NCBI Taxonomy" id="208331"/>
    <lineage>
        <taxon>Eukaryota</taxon>
        <taxon>Metazoa</taxon>
        <taxon>Chordata</taxon>
        <taxon>Craniata</taxon>
        <taxon>Vertebrata</taxon>
        <taxon>Euteleostomi</taxon>
        <taxon>Actinopterygii</taxon>
        <taxon>Neopterygii</taxon>
        <taxon>Teleostei</taxon>
        <taxon>Neoteleostei</taxon>
        <taxon>Acanthomorphata</taxon>
        <taxon>Ovalentaria</taxon>
        <taxon>Atherinomorphae</taxon>
        <taxon>Cyprinodontiformes</taxon>
        <taxon>Goodeidae</taxon>
        <taxon>Characodon</taxon>
    </lineage>
</organism>
<sequence>MLLDFQDSSLKFPSRINSWLAASGLTTNRSAANPVHPPTYSRASSSEDSSSLKDQAIWINESRQGNSHAELPDSTSPFPMVVSLLNPLVVSRCQIITHSLCKNKYLRLLQVLLFFCMWVRFEPKTMTPYLNDMCPCL</sequence>
<protein>
    <submittedName>
        <fullName evidence="2">Uncharacterized protein</fullName>
    </submittedName>
</protein>
<keyword evidence="3" id="KW-1185">Reference proteome</keyword>
<evidence type="ECO:0000313" key="2">
    <source>
        <dbReference type="EMBL" id="MED6270398.1"/>
    </source>
</evidence>
<comment type="caution">
    <text evidence="2">The sequence shown here is derived from an EMBL/GenBank/DDBJ whole genome shotgun (WGS) entry which is preliminary data.</text>
</comment>
<reference evidence="2 3" key="1">
    <citation type="submission" date="2021-06" db="EMBL/GenBank/DDBJ databases">
        <authorList>
            <person name="Palmer J.M."/>
        </authorList>
    </citation>
    <scope>NUCLEOTIDE SEQUENCE [LARGE SCALE GENOMIC DNA]</scope>
    <source>
        <strain evidence="2 3">CL_MEX2019</strain>
        <tissue evidence="2">Muscle</tissue>
    </source>
</reference>
<accession>A0ABU7D5F8</accession>
<feature type="region of interest" description="Disordered" evidence="1">
    <location>
        <begin position="30"/>
        <end position="52"/>
    </location>
</feature>
<evidence type="ECO:0000256" key="1">
    <source>
        <dbReference type="SAM" id="MobiDB-lite"/>
    </source>
</evidence>
<name>A0ABU7D5F8_9TELE</name>
<gene>
    <name evidence="2" type="ORF">CHARACLAT_009843</name>
</gene>
<dbReference type="EMBL" id="JAHUTJ010017004">
    <property type="protein sequence ID" value="MED6270398.1"/>
    <property type="molecule type" value="Genomic_DNA"/>
</dbReference>
<evidence type="ECO:0000313" key="3">
    <source>
        <dbReference type="Proteomes" id="UP001352852"/>
    </source>
</evidence>
<proteinExistence type="predicted"/>